<evidence type="ECO:0000256" key="6">
    <source>
        <dbReference type="ARBA" id="ARBA00023224"/>
    </source>
</evidence>
<evidence type="ECO:0000256" key="1">
    <source>
        <dbReference type="ARBA" id="ARBA00004651"/>
    </source>
</evidence>
<keyword evidence="5 7" id="KW-0472">Membrane</keyword>
<evidence type="ECO:0000313" key="9">
    <source>
        <dbReference type="EMBL" id="CBH76301.1"/>
    </source>
</evidence>
<evidence type="ECO:0000256" key="4">
    <source>
        <dbReference type="ARBA" id="ARBA00022989"/>
    </source>
</evidence>
<protein>
    <recommendedName>
        <fullName evidence="8">Methyl-accepting transducer domain-containing protein</fullName>
    </recommendedName>
</protein>
<dbReference type="EMBL" id="CABL01000019">
    <property type="protein sequence ID" value="CBH76301.1"/>
    <property type="molecule type" value="Genomic_DNA"/>
</dbReference>
<reference evidence="9" key="1">
    <citation type="submission" date="2009-10" db="EMBL/GenBank/DDBJ databases">
        <title>Diversity of trophic interactions inside an arsenic-rich microbial ecosystem.</title>
        <authorList>
            <person name="Bertin P.N."/>
            <person name="Heinrich-Salmeron A."/>
            <person name="Pelletier E."/>
            <person name="Goulhen-Chollet F."/>
            <person name="Arsene-Ploetze F."/>
            <person name="Gallien S."/>
            <person name="Calteau A."/>
            <person name="Vallenet D."/>
            <person name="Casiot C."/>
            <person name="Chane-Woon-Ming B."/>
            <person name="Giloteaux L."/>
            <person name="Barakat M."/>
            <person name="Bonnefoy V."/>
            <person name="Bruneel O."/>
            <person name="Chandler M."/>
            <person name="Cleiss J."/>
            <person name="Duran R."/>
            <person name="Elbaz-Poulichet F."/>
            <person name="Fonknechten N."/>
            <person name="Lauga B."/>
            <person name="Mornico D."/>
            <person name="Ortet P."/>
            <person name="Schaeffer C."/>
            <person name="Siguier P."/>
            <person name="Alexander Thil Smith A."/>
            <person name="Van Dorsselaer A."/>
            <person name="Weissenbach J."/>
            <person name="Medigue C."/>
            <person name="Le Paslier D."/>
        </authorList>
    </citation>
    <scope>NUCLEOTIDE SEQUENCE</scope>
</reference>
<dbReference type="SMART" id="SM00283">
    <property type="entry name" value="MA"/>
    <property type="match status" value="1"/>
</dbReference>
<evidence type="ECO:0000256" key="7">
    <source>
        <dbReference type="SAM" id="Phobius"/>
    </source>
</evidence>
<feature type="domain" description="Methyl-accepting transducer" evidence="8">
    <location>
        <begin position="343"/>
        <end position="600"/>
    </location>
</feature>
<keyword evidence="3 7" id="KW-0812">Transmembrane</keyword>
<comment type="subcellular location">
    <subcellularLocation>
        <location evidence="1">Cell membrane</location>
        <topology evidence="1">Multi-pass membrane protein</topology>
    </subcellularLocation>
</comment>
<dbReference type="Gene3D" id="1.10.287.950">
    <property type="entry name" value="Methyl-accepting chemotaxis protein"/>
    <property type="match status" value="1"/>
</dbReference>
<dbReference type="PANTHER" id="PTHR32089">
    <property type="entry name" value="METHYL-ACCEPTING CHEMOTAXIS PROTEIN MCPB"/>
    <property type="match status" value="1"/>
</dbReference>
<keyword evidence="6" id="KW-0807">Transducer</keyword>
<dbReference type="PANTHER" id="PTHR32089:SF112">
    <property type="entry name" value="LYSOZYME-LIKE PROTEIN-RELATED"/>
    <property type="match status" value="1"/>
</dbReference>
<dbReference type="AlphaFoldDB" id="E6PIL1"/>
<dbReference type="GO" id="GO:0007165">
    <property type="term" value="P:signal transduction"/>
    <property type="evidence" value="ECO:0007669"/>
    <property type="project" value="UniProtKB-KW"/>
</dbReference>
<gene>
    <name evidence="9" type="ORF">CARN1_0781</name>
</gene>
<dbReference type="GO" id="GO:0005886">
    <property type="term" value="C:plasma membrane"/>
    <property type="evidence" value="ECO:0007669"/>
    <property type="project" value="UniProtKB-SubCell"/>
</dbReference>
<dbReference type="SUPFAM" id="SSF103190">
    <property type="entry name" value="Sensory domain-like"/>
    <property type="match status" value="1"/>
</dbReference>
<dbReference type="Pfam" id="PF00015">
    <property type="entry name" value="MCPsignal"/>
    <property type="match status" value="1"/>
</dbReference>
<keyword evidence="2" id="KW-1003">Cell membrane</keyword>
<evidence type="ECO:0000256" key="2">
    <source>
        <dbReference type="ARBA" id="ARBA00022475"/>
    </source>
</evidence>
<dbReference type="InterPro" id="IPR033463">
    <property type="entry name" value="sCache_3"/>
</dbReference>
<evidence type="ECO:0000259" key="8">
    <source>
        <dbReference type="PROSITE" id="PS50111"/>
    </source>
</evidence>
<dbReference type="PROSITE" id="PS50111">
    <property type="entry name" value="CHEMOTAXIS_TRANSDUC_2"/>
    <property type="match status" value="1"/>
</dbReference>
<dbReference type="Pfam" id="PF17202">
    <property type="entry name" value="sCache_3_3"/>
    <property type="match status" value="1"/>
</dbReference>
<feature type="transmembrane region" description="Helical" evidence="7">
    <location>
        <begin position="177"/>
        <end position="200"/>
    </location>
</feature>
<keyword evidence="4 7" id="KW-1133">Transmembrane helix</keyword>
<dbReference type="InterPro" id="IPR029151">
    <property type="entry name" value="Sensor-like_sf"/>
</dbReference>
<name>E6PIL1_9ZZZZ</name>
<proteinExistence type="predicted"/>
<dbReference type="SUPFAM" id="SSF58104">
    <property type="entry name" value="Methyl-accepting chemotaxis protein (MCP) signaling domain"/>
    <property type="match status" value="1"/>
</dbReference>
<dbReference type="InterPro" id="IPR004089">
    <property type="entry name" value="MCPsignal_dom"/>
</dbReference>
<comment type="caution">
    <text evidence="9">The sequence shown here is derived from an EMBL/GenBank/DDBJ whole genome shotgun (WGS) entry which is preliminary data.</text>
</comment>
<organism evidence="9">
    <name type="scientific">mine drainage metagenome</name>
    <dbReference type="NCBI Taxonomy" id="410659"/>
    <lineage>
        <taxon>unclassified sequences</taxon>
        <taxon>metagenomes</taxon>
        <taxon>ecological metagenomes</taxon>
    </lineage>
</organism>
<accession>E6PIL1</accession>
<sequence length="669" mass="69307">MTFRIMLPTAIAFALGIVFAVAGLVYSAKRVEYGFLSGQGKAAVKALLALATNAGNATLSSGQLSFPGFPGWSNGGNEALIQQSHSLSGADVSIFARQNGGEWILDASSIKEDGSFIVTANIPPKVASAIIAGKPFRGDAEISKIPSFVVAAPVFDAIGRVIGAYVVSYPLAVINRLITLVVVGVAGAMLLIFTITFFVFSLGIRRLRKGAAVLRVAAATLSRGELELGDLRAIDGELRPVANAFEEMIDYQRSIVAASEAMAGGDIGASIAPQSERDRLGTSLDSMMGSIRAILEGVKAAVNTLAPSANLLQQNVALVREQATASVGAVGMLAKALRSRATEASASRSIIGEFAIGVESIARGAADQALQVRAASGEIESVGKQARTVVEQATLLLDSARESARAADNGVAVVGATLRMLVETDASTREASAEMAALSKLSSQIGTILESVESIAEQTNLLALNAAIEAARAGDQGRGFAVVASEIRKLAERSADENRRITALITEVRDRVSTAGAAVGGAQSRVVEAASQSESISQALQSISENVRLSRSGSEQIERSSAEMFESAKRSENAMQAISAVVEQNGAATEEMAAQARELATAIAEFADKSRDDAVTADTVVASSTVLDAKFSDLLALSGDLDRTAEGLLTIMDAFVAGNGAIRTQAALN</sequence>
<evidence type="ECO:0000256" key="5">
    <source>
        <dbReference type="ARBA" id="ARBA00023136"/>
    </source>
</evidence>
<evidence type="ECO:0000256" key="3">
    <source>
        <dbReference type="ARBA" id="ARBA00022692"/>
    </source>
</evidence>